<dbReference type="Proteomes" id="UP000219338">
    <property type="component" value="Unassembled WGS sequence"/>
</dbReference>
<reference evidence="2" key="1">
    <citation type="journal article" date="2017" name="Nat. Ecol. Evol.">
        <title>Genome expansion and lineage-specific genetic innovations in the forest pathogenic fungi Armillaria.</title>
        <authorList>
            <person name="Sipos G."/>
            <person name="Prasanna A.N."/>
            <person name="Walter M.C."/>
            <person name="O'Connor E."/>
            <person name="Balint B."/>
            <person name="Krizsan K."/>
            <person name="Kiss B."/>
            <person name="Hess J."/>
            <person name="Varga T."/>
            <person name="Slot J."/>
            <person name="Riley R."/>
            <person name="Boka B."/>
            <person name="Rigling D."/>
            <person name="Barry K."/>
            <person name="Lee J."/>
            <person name="Mihaltcheva S."/>
            <person name="LaButti K."/>
            <person name="Lipzen A."/>
            <person name="Waldron R."/>
            <person name="Moloney N.M."/>
            <person name="Sperisen C."/>
            <person name="Kredics L."/>
            <person name="Vagvoelgyi C."/>
            <person name="Patrignani A."/>
            <person name="Fitzpatrick D."/>
            <person name="Nagy I."/>
            <person name="Doyle S."/>
            <person name="Anderson J.B."/>
            <person name="Grigoriev I.V."/>
            <person name="Gueldener U."/>
            <person name="Muensterkoetter M."/>
            <person name="Nagy L.G."/>
        </authorList>
    </citation>
    <scope>NUCLEOTIDE SEQUENCE [LARGE SCALE GENOMIC DNA]</scope>
    <source>
        <strain evidence="2">C18/9</strain>
    </source>
</reference>
<protein>
    <submittedName>
        <fullName evidence="1">Uncharacterized protein</fullName>
    </submittedName>
</protein>
<keyword evidence="2" id="KW-1185">Reference proteome</keyword>
<evidence type="ECO:0000313" key="2">
    <source>
        <dbReference type="Proteomes" id="UP000219338"/>
    </source>
</evidence>
<organism evidence="1 2">
    <name type="scientific">Armillaria ostoyae</name>
    <name type="common">Armillaria root rot fungus</name>
    <dbReference type="NCBI Taxonomy" id="47428"/>
    <lineage>
        <taxon>Eukaryota</taxon>
        <taxon>Fungi</taxon>
        <taxon>Dikarya</taxon>
        <taxon>Basidiomycota</taxon>
        <taxon>Agaricomycotina</taxon>
        <taxon>Agaricomycetes</taxon>
        <taxon>Agaricomycetidae</taxon>
        <taxon>Agaricales</taxon>
        <taxon>Marasmiineae</taxon>
        <taxon>Physalacriaceae</taxon>
        <taxon>Armillaria</taxon>
    </lineage>
</organism>
<proteinExistence type="predicted"/>
<evidence type="ECO:0000313" key="1">
    <source>
        <dbReference type="EMBL" id="SJL18120.1"/>
    </source>
</evidence>
<accession>A0A284SAS5</accession>
<gene>
    <name evidence="1" type="ORF">ARMOST_21692</name>
</gene>
<dbReference type="AlphaFoldDB" id="A0A284SAS5"/>
<name>A0A284SAS5_ARMOS</name>
<sequence length="94" mass="11315">MQFRKAPRYKRYDAIGSKLAFRILESRDKWRVNPSRTCRSSRPPQKLIDIDGIRMSVEVFEIRQKGCSPSRHQARLYRWRPKIQQARSRINLDL</sequence>
<dbReference type="EMBL" id="FUEG01000053">
    <property type="protein sequence ID" value="SJL18120.1"/>
    <property type="molecule type" value="Genomic_DNA"/>
</dbReference>